<sequence length="39" mass="4743">MYVLDLQGFITQLLLENFKPKQKSRLLARRSYLHETMYP</sequence>
<protein>
    <submittedName>
        <fullName evidence="1">Uncharacterized protein</fullName>
    </submittedName>
</protein>
<reference evidence="1 2" key="1">
    <citation type="submission" date="2017-05" db="EMBL/GenBank/DDBJ databases">
        <authorList>
            <person name="Varghese N."/>
            <person name="Submissions S."/>
        </authorList>
    </citation>
    <scope>NUCLEOTIDE SEQUENCE [LARGE SCALE GENOMIC DNA]</scope>
    <source>
        <strain evidence="1 2">DSM 15360</strain>
    </source>
</reference>
<accession>A0ABY1NT90</accession>
<comment type="caution">
    <text evidence="1">The sequence shown here is derived from an EMBL/GenBank/DDBJ whole genome shotgun (WGS) entry which is preliminary data.</text>
</comment>
<dbReference type="EMBL" id="FXUA01000002">
    <property type="protein sequence ID" value="SMP16321.1"/>
    <property type="molecule type" value="Genomic_DNA"/>
</dbReference>
<evidence type="ECO:0000313" key="1">
    <source>
        <dbReference type="EMBL" id="SMP16321.1"/>
    </source>
</evidence>
<gene>
    <name evidence="1" type="ORF">SAMN06265367_102607</name>
</gene>
<dbReference type="Proteomes" id="UP001157915">
    <property type="component" value="Unassembled WGS sequence"/>
</dbReference>
<keyword evidence="2" id="KW-1185">Reference proteome</keyword>
<organism evidence="1 2">
    <name type="scientific">Algoriphagus winogradskyi</name>
    <dbReference type="NCBI Taxonomy" id="237017"/>
    <lineage>
        <taxon>Bacteria</taxon>
        <taxon>Pseudomonadati</taxon>
        <taxon>Bacteroidota</taxon>
        <taxon>Cytophagia</taxon>
        <taxon>Cytophagales</taxon>
        <taxon>Cyclobacteriaceae</taxon>
        <taxon>Algoriphagus</taxon>
    </lineage>
</organism>
<proteinExistence type="predicted"/>
<name>A0ABY1NT90_9BACT</name>
<evidence type="ECO:0000313" key="2">
    <source>
        <dbReference type="Proteomes" id="UP001157915"/>
    </source>
</evidence>